<dbReference type="Proteomes" id="UP000623467">
    <property type="component" value="Unassembled WGS sequence"/>
</dbReference>
<proteinExistence type="predicted"/>
<reference evidence="3" key="1">
    <citation type="submission" date="2020-05" db="EMBL/GenBank/DDBJ databases">
        <title>Mycena genomes resolve the evolution of fungal bioluminescence.</title>
        <authorList>
            <person name="Tsai I.J."/>
        </authorList>
    </citation>
    <scope>NUCLEOTIDE SEQUENCE</scope>
    <source>
        <strain evidence="3">160909Yilan</strain>
    </source>
</reference>
<evidence type="ECO:0000256" key="2">
    <source>
        <dbReference type="SAM" id="SignalP"/>
    </source>
</evidence>
<keyword evidence="2" id="KW-0732">Signal</keyword>
<feature type="region of interest" description="Disordered" evidence="1">
    <location>
        <begin position="224"/>
        <end position="246"/>
    </location>
</feature>
<accession>A0A8H7DHX0</accession>
<dbReference type="EMBL" id="JACAZH010000003">
    <property type="protein sequence ID" value="KAF7372868.1"/>
    <property type="molecule type" value="Genomic_DNA"/>
</dbReference>
<organism evidence="3 4">
    <name type="scientific">Mycena sanguinolenta</name>
    <dbReference type="NCBI Taxonomy" id="230812"/>
    <lineage>
        <taxon>Eukaryota</taxon>
        <taxon>Fungi</taxon>
        <taxon>Dikarya</taxon>
        <taxon>Basidiomycota</taxon>
        <taxon>Agaricomycotina</taxon>
        <taxon>Agaricomycetes</taxon>
        <taxon>Agaricomycetidae</taxon>
        <taxon>Agaricales</taxon>
        <taxon>Marasmiineae</taxon>
        <taxon>Mycenaceae</taxon>
        <taxon>Mycena</taxon>
    </lineage>
</organism>
<evidence type="ECO:0000313" key="4">
    <source>
        <dbReference type="Proteomes" id="UP000623467"/>
    </source>
</evidence>
<comment type="caution">
    <text evidence="3">The sequence shown here is derived from an EMBL/GenBank/DDBJ whole genome shotgun (WGS) entry which is preliminary data.</text>
</comment>
<evidence type="ECO:0000256" key="1">
    <source>
        <dbReference type="SAM" id="MobiDB-lite"/>
    </source>
</evidence>
<protein>
    <submittedName>
        <fullName evidence="3">Uncharacterized protein</fullName>
    </submittedName>
</protein>
<feature type="chain" id="PRO_5034695817" evidence="2">
    <location>
        <begin position="20"/>
        <end position="246"/>
    </location>
</feature>
<evidence type="ECO:0000313" key="3">
    <source>
        <dbReference type="EMBL" id="KAF7372868.1"/>
    </source>
</evidence>
<feature type="signal peptide" evidence="2">
    <location>
        <begin position="1"/>
        <end position="19"/>
    </location>
</feature>
<keyword evidence="4" id="KW-1185">Reference proteome</keyword>
<sequence length="246" mass="26565">MAPTVFYFILLLLWPCVHASALAPAAAALAPRASAIAFASYRPPWQCPASYTAGSTIYPVIATTVRTATYNAATVNVFDCQISIFSCLYNLATGLVQPNMPEWCGKQVQPNTGCAYECPLSNGIATDSFLAAFTQNRTMRTGAVIDQLICYYGAGTQTGVDTSYDASCTYDFVTGKITAAGTSKISETCLGPLTLDCGSTTTRRRRYRQQDNFTAQLARKALRESQRAALPEPAQRPNPLIQRILG</sequence>
<gene>
    <name evidence="3" type="ORF">MSAN_00492900</name>
</gene>
<dbReference type="AlphaFoldDB" id="A0A8H7DHX0"/>
<name>A0A8H7DHX0_9AGAR</name>